<comment type="caution">
    <text evidence="2">The sequence shown here is derived from an EMBL/GenBank/DDBJ whole genome shotgun (WGS) entry which is preliminary data.</text>
</comment>
<organism evidence="2 3">
    <name type="scientific">Methanocalculus taiwanensis</name>
    <dbReference type="NCBI Taxonomy" id="106207"/>
    <lineage>
        <taxon>Archaea</taxon>
        <taxon>Methanobacteriati</taxon>
        <taxon>Methanobacteriota</taxon>
        <taxon>Stenosarchaea group</taxon>
        <taxon>Methanomicrobia</taxon>
        <taxon>Methanomicrobiales</taxon>
        <taxon>Methanocalculaceae</taxon>
        <taxon>Methanocalculus</taxon>
    </lineage>
</organism>
<feature type="region of interest" description="Disordered" evidence="1">
    <location>
        <begin position="43"/>
        <end position="86"/>
    </location>
</feature>
<gene>
    <name evidence="2" type="ORF">FTO68_08805</name>
</gene>
<evidence type="ECO:0000313" key="2">
    <source>
        <dbReference type="EMBL" id="MCQ1539077.1"/>
    </source>
</evidence>
<dbReference type="Proteomes" id="UP001524383">
    <property type="component" value="Unassembled WGS sequence"/>
</dbReference>
<reference evidence="2 3" key="1">
    <citation type="submission" date="2019-08" db="EMBL/GenBank/DDBJ databases">
        <authorList>
            <person name="Chen S.-C."/>
            <person name="Lai M.-C."/>
            <person name="You Y.-T."/>
        </authorList>
    </citation>
    <scope>NUCLEOTIDE SEQUENCE [LARGE SCALE GENOMIC DNA]</scope>
    <source>
        <strain evidence="2 3">P2F9704a</strain>
    </source>
</reference>
<dbReference type="AlphaFoldDB" id="A0ABD4TN75"/>
<keyword evidence="3" id="KW-1185">Reference proteome</keyword>
<sequence length="263" mass="29649">MRQREKITKYQIRGRMFGYIIVVLFFLTLSIAGCVGTQANPVSERENITTPESTASADVAATSENVESAPPYQENPEKLPKPASMLSPGARCNYQDDGKNNDISIAFIQSTTRGSFFFQTKSGSIIVKPPPGNRLVLLSFKVCHMGSRSVSDQQITTPGLPSFKLYDYHNIYSPKYISIDDGSFIESTYLNKFDEFKRPIYPWTGNIVHHTSIGELYCETILNRKEMKEGWLLFIVPEEFSIQDAYIGVETDSPGETFYWSLS</sequence>
<evidence type="ECO:0000256" key="1">
    <source>
        <dbReference type="SAM" id="MobiDB-lite"/>
    </source>
</evidence>
<feature type="compositionally biased region" description="Polar residues" evidence="1">
    <location>
        <begin position="48"/>
        <end position="66"/>
    </location>
</feature>
<name>A0ABD4TN75_9EURY</name>
<proteinExistence type="predicted"/>
<dbReference type="PROSITE" id="PS51257">
    <property type="entry name" value="PROKAR_LIPOPROTEIN"/>
    <property type="match status" value="1"/>
</dbReference>
<evidence type="ECO:0000313" key="3">
    <source>
        <dbReference type="Proteomes" id="UP001524383"/>
    </source>
</evidence>
<protein>
    <recommendedName>
        <fullName evidence="4">DUF4352 domain-containing protein</fullName>
    </recommendedName>
</protein>
<accession>A0ABD4TN75</accession>
<dbReference type="EMBL" id="VOTZ01000019">
    <property type="protein sequence ID" value="MCQ1539077.1"/>
    <property type="molecule type" value="Genomic_DNA"/>
</dbReference>
<dbReference type="RefSeq" id="WP_255333041.1">
    <property type="nucleotide sequence ID" value="NZ_VOTZ01000019.1"/>
</dbReference>
<evidence type="ECO:0008006" key="4">
    <source>
        <dbReference type="Google" id="ProtNLM"/>
    </source>
</evidence>